<dbReference type="GO" id="GO:0005739">
    <property type="term" value="C:mitochondrion"/>
    <property type="evidence" value="ECO:0007669"/>
    <property type="project" value="UniProtKB-SubCell"/>
</dbReference>
<gene>
    <name evidence="7" type="primary">LOC108664909</name>
</gene>
<dbReference type="Proteomes" id="UP000694843">
    <property type="component" value="Unplaced"/>
</dbReference>
<protein>
    <submittedName>
        <fullName evidence="7">Complex I intermediate-associated protein 30, mitochondrial</fullName>
    </submittedName>
</protein>
<evidence type="ECO:0000259" key="5">
    <source>
        <dbReference type="Pfam" id="PF08547"/>
    </source>
</evidence>
<dbReference type="GO" id="GO:0032981">
    <property type="term" value="P:mitochondrial respiratory chain complex I assembly"/>
    <property type="evidence" value="ECO:0007669"/>
    <property type="project" value="TreeGrafter"/>
</dbReference>
<evidence type="ECO:0000256" key="3">
    <source>
        <dbReference type="ARBA" id="ARBA00023128"/>
    </source>
</evidence>
<comment type="subcellular location">
    <subcellularLocation>
        <location evidence="1">Mitochondrion</location>
    </subcellularLocation>
</comment>
<sequence>MLFSINLSSRLKQCICSYAACKQYVTVQNKIYQFNWSQFHTSSFNAHYLFSTSIIKPSSHSVSTGEASLLRKCCFHQLSTRHISTSATMMYLGLNEVDRKSGYRRKEITPIKTLRLGLKQLRLEVYKWQQEVKAVIEQDHLFIFPGDRDIVWEFNSHRKSPTSGGYRSHPTGEVSRINPVTSENTMHDVQESCSEFDGWVVTSDADNNEGFSTAKLTTSPAGHGVFTGVLCTRKSFGRTTFYDWFDYSHLVIKCRGDGRSYALNIASSGTFDVTWNDMYTYVLYTRGGPHWQTYKVPFSKFFYNSKGTVSDKQSTLLPSRVSAFGITVGDKINAPFRLEIDYIAVENDPLHTEVSAYELYKMPNLYAGP</sequence>
<dbReference type="InterPro" id="IPR008979">
    <property type="entry name" value="Galactose-bd-like_sf"/>
</dbReference>
<dbReference type="Pfam" id="PF08547">
    <property type="entry name" value="CIA30"/>
    <property type="match status" value="1"/>
</dbReference>
<dbReference type="SUPFAM" id="SSF49785">
    <property type="entry name" value="Galactose-binding domain-like"/>
    <property type="match status" value="1"/>
</dbReference>
<organism evidence="6 7">
    <name type="scientific">Hyalella azteca</name>
    <name type="common">Amphipod</name>
    <dbReference type="NCBI Taxonomy" id="294128"/>
    <lineage>
        <taxon>Eukaryota</taxon>
        <taxon>Metazoa</taxon>
        <taxon>Ecdysozoa</taxon>
        <taxon>Arthropoda</taxon>
        <taxon>Crustacea</taxon>
        <taxon>Multicrustacea</taxon>
        <taxon>Malacostraca</taxon>
        <taxon>Eumalacostraca</taxon>
        <taxon>Peracarida</taxon>
        <taxon>Amphipoda</taxon>
        <taxon>Senticaudata</taxon>
        <taxon>Talitrida</taxon>
        <taxon>Talitroidea</taxon>
        <taxon>Hyalellidae</taxon>
        <taxon>Hyalella</taxon>
    </lineage>
</organism>
<evidence type="ECO:0000313" key="7">
    <source>
        <dbReference type="RefSeq" id="XP_018007095.1"/>
    </source>
</evidence>
<name>A0A8B7N0N2_HYAAZ</name>
<evidence type="ECO:0000313" key="6">
    <source>
        <dbReference type="Proteomes" id="UP000694843"/>
    </source>
</evidence>
<comment type="similarity">
    <text evidence="2">Belongs to the CIA30 family.</text>
</comment>
<dbReference type="InterPro" id="IPR039131">
    <property type="entry name" value="NDUFAF1"/>
</dbReference>
<feature type="domain" description="NADH:ubiquinone oxidoreductase intermediate-associated protein 30" evidence="5">
    <location>
        <begin position="194"/>
        <end position="340"/>
    </location>
</feature>
<keyword evidence="3" id="KW-0496">Mitochondrion</keyword>
<dbReference type="CTD" id="100034914"/>
<dbReference type="GO" id="GO:0006120">
    <property type="term" value="P:mitochondrial electron transport, NADH to ubiquinone"/>
    <property type="evidence" value="ECO:0007669"/>
    <property type="project" value="TreeGrafter"/>
</dbReference>
<dbReference type="InterPro" id="IPR013857">
    <property type="entry name" value="NADH-UbQ_OxRdtase-assoc_prot30"/>
</dbReference>
<accession>A0A8B7N0N2</accession>
<dbReference type="GO" id="GO:0051082">
    <property type="term" value="F:unfolded protein binding"/>
    <property type="evidence" value="ECO:0007669"/>
    <property type="project" value="TreeGrafter"/>
</dbReference>
<dbReference type="AlphaFoldDB" id="A0A8B7N0N2"/>
<reference evidence="7" key="1">
    <citation type="submission" date="2025-08" db="UniProtKB">
        <authorList>
            <consortium name="RefSeq"/>
        </authorList>
    </citation>
    <scope>IDENTIFICATION</scope>
    <source>
        <tissue evidence="7">Whole organism</tissue>
    </source>
</reference>
<evidence type="ECO:0000256" key="4">
    <source>
        <dbReference type="ARBA" id="ARBA00023186"/>
    </source>
</evidence>
<dbReference type="OrthoDB" id="42561at2759"/>
<proteinExistence type="inferred from homology"/>
<dbReference type="KEGG" id="hazt:108664909"/>
<dbReference type="RefSeq" id="XP_018007095.1">
    <property type="nucleotide sequence ID" value="XM_018151606.2"/>
</dbReference>
<dbReference type="PANTHER" id="PTHR13194:SF18">
    <property type="entry name" value="COMPLEX I INTERMEDIATE-ASSOCIATED PROTEIN 30, MITOCHONDRIAL"/>
    <property type="match status" value="1"/>
</dbReference>
<keyword evidence="4" id="KW-0143">Chaperone</keyword>
<dbReference type="GeneID" id="108664909"/>
<evidence type="ECO:0000256" key="2">
    <source>
        <dbReference type="ARBA" id="ARBA00007884"/>
    </source>
</evidence>
<keyword evidence="6" id="KW-1185">Reference proteome</keyword>
<evidence type="ECO:0000256" key="1">
    <source>
        <dbReference type="ARBA" id="ARBA00004173"/>
    </source>
</evidence>
<dbReference type="PANTHER" id="PTHR13194">
    <property type="entry name" value="COMPLEX I INTERMEDIATE-ASSOCIATED PROTEIN 30"/>
    <property type="match status" value="1"/>
</dbReference>